<keyword evidence="5" id="KW-0449">Lipoprotein</keyword>
<keyword evidence="4" id="KW-0472">Membrane</keyword>
<evidence type="ECO:0000259" key="7">
    <source>
        <dbReference type="Pfam" id="PF02608"/>
    </source>
</evidence>
<dbReference type="InterPro" id="IPR050957">
    <property type="entry name" value="BMP_lipoprotein"/>
</dbReference>
<dbReference type="GO" id="GO:0005886">
    <property type="term" value="C:plasma membrane"/>
    <property type="evidence" value="ECO:0007669"/>
    <property type="project" value="UniProtKB-SubCell"/>
</dbReference>
<dbReference type="PANTHER" id="PTHR34296">
    <property type="entry name" value="TRANSCRIPTIONAL ACTIVATOR PROTEIN MED"/>
    <property type="match status" value="1"/>
</dbReference>
<dbReference type="CDD" id="cd06354">
    <property type="entry name" value="PBP1_PrnA-like"/>
    <property type="match status" value="1"/>
</dbReference>
<evidence type="ECO:0000256" key="1">
    <source>
        <dbReference type="ARBA" id="ARBA00004236"/>
    </source>
</evidence>
<comment type="subcellular location">
    <subcellularLocation>
        <location evidence="1">Cell membrane</location>
    </subcellularLocation>
</comment>
<evidence type="ECO:0000256" key="2">
    <source>
        <dbReference type="ARBA" id="ARBA00022475"/>
    </source>
</evidence>
<dbReference type="PANTHER" id="PTHR34296:SF2">
    <property type="entry name" value="ABC TRANSPORTER GUANOSINE-BINDING PROTEIN NUPN"/>
    <property type="match status" value="1"/>
</dbReference>
<dbReference type="Gene3D" id="3.40.50.2300">
    <property type="match status" value="2"/>
</dbReference>
<dbReference type="Pfam" id="PF02608">
    <property type="entry name" value="Bmp"/>
    <property type="match status" value="1"/>
</dbReference>
<dbReference type="Proteomes" id="UP000199503">
    <property type="component" value="Unassembled WGS sequence"/>
</dbReference>
<gene>
    <name evidence="8" type="ORF">SAMN04488000_104218</name>
</gene>
<organism evidence="8 9">
    <name type="scientific">Lentzea albida</name>
    <dbReference type="NCBI Taxonomy" id="65499"/>
    <lineage>
        <taxon>Bacteria</taxon>
        <taxon>Bacillati</taxon>
        <taxon>Actinomycetota</taxon>
        <taxon>Actinomycetes</taxon>
        <taxon>Pseudonocardiales</taxon>
        <taxon>Pseudonocardiaceae</taxon>
        <taxon>Lentzea</taxon>
    </lineage>
</organism>
<dbReference type="AlphaFoldDB" id="A0A1H9IJI8"/>
<accession>A0A1H9IJI8</accession>
<keyword evidence="3 6" id="KW-0732">Signal</keyword>
<dbReference type="PROSITE" id="PS51257">
    <property type="entry name" value="PROKAR_LIPOPROTEIN"/>
    <property type="match status" value="1"/>
</dbReference>
<dbReference type="InterPro" id="IPR003760">
    <property type="entry name" value="PnrA-like"/>
</dbReference>
<keyword evidence="2" id="KW-1003">Cell membrane</keyword>
<protein>
    <submittedName>
        <fullName evidence="8">Basic membrane protein A</fullName>
    </submittedName>
</protein>
<evidence type="ECO:0000256" key="3">
    <source>
        <dbReference type="ARBA" id="ARBA00022729"/>
    </source>
</evidence>
<feature type="chain" id="PRO_5038521501" evidence="6">
    <location>
        <begin position="23"/>
        <end position="381"/>
    </location>
</feature>
<keyword evidence="9" id="KW-1185">Reference proteome</keyword>
<dbReference type="STRING" id="65499.SAMN04488000_104218"/>
<feature type="domain" description="ABC transporter substrate-binding protein PnrA-like" evidence="7">
    <location>
        <begin position="77"/>
        <end position="349"/>
    </location>
</feature>
<proteinExistence type="predicted"/>
<evidence type="ECO:0000256" key="4">
    <source>
        <dbReference type="ARBA" id="ARBA00023136"/>
    </source>
</evidence>
<reference evidence="9" key="1">
    <citation type="submission" date="2016-10" db="EMBL/GenBank/DDBJ databases">
        <authorList>
            <person name="Varghese N."/>
            <person name="Submissions S."/>
        </authorList>
    </citation>
    <scope>NUCLEOTIDE SEQUENCE [LARGE SCALE GENOMIC DNA]</scope>
    <source>
        <strain evidence="9">DSM 44437</strain>
    </source>
</reference>
<evidence type="ECO:0000256" key="5">
    <source>
        <dbReference type="ARBA" id="ARBA00023288"/>
    </source>
</evidence>
<evidence type="ECO:0000256" key="6">
    <source>
        <dbReference type="SAM" id="SignalP"/>
    </source>
</evidence>
<dbReference type="EMBL" id="FOFV01000004">
    <property type="protein sequence ID" value="SEQ74726.1"/>
    <property type="molecule type" value="Genomic_DNA"/>
</dbReference>
<evidence type="ECO:0000313" key="9">
    <source>
        <dbReference type="Proteomes" id="UP000199503"/>
    </source>
</evidence>
<name>A0A1H9IJI8_9PSEU</name>
<sequence>MRRRMRGVAVAAIALTSVMTMAACAKDSGGGSNNSGTGTGAACEFAEAPSAPATSNTSAANSEKVDASTLKVGLAYDIGGRGDASFNDSAAAGLDKALTDFGVKKENTRELSAAPNEDESAKQTRLRQLASEGFSPIIGVGFAYAESMKLVAGEFPNVKFGLVDGSVEGAANVTPLLFAEQEGSFLAGVIAAYQSKKCHVGFVGGVEIPLIQKFEAGYAQGAKTAAPKIQIEKKYITPAGDFTGFQDAPKGQEAAKGQIDKGADVIYQAAGASGKGIFSAAKQGGVLAIGVDSDQYNQATVADTKDVIVSSMLKRVDVAVYDFIKAVAKNDLASLPKVFDLKVDGVGYATSGGKIDAKLQGILEGYKAQIIEGKIKVADKP</sequence>
<feature type="signal peptide" evidence="6">
    <location>
        <begin position="1"/>
        <end position="22"/>
    </location>
</feature>
<evidence type="ECO:0000313" key="8">
    <source>
        <dbReference type="EMBL" id="SEQ74726.1"/>
    </source>
</evidence>